<comment type="caution">
    <text evidence="1">The sequence shown here is derived from an EMBL/GenBank/DDBJ whole genome shotgun (WGS) entry which is preliminary data.</text>
</comment>
<proteinExistence type="predicted"/>
<accession>A0A8J6M3Z7</accession>
<evidence type="ECO:0000313" key="1">
    <source>
        <dbReference type="EMBL" id="MBC5723845.1"/>
    </source>
</evidence>
<organism evidence="1 2">
    <name type="scientific">Flintibacter hominis</name>
    <dbReference type="NCBI Taxonomy" id="2763048"/>
    <lineage>
        <taxon>Bacteria</taxon>
        <taxon>Bacillati</taxon>
        <taxon>Bacillota</taxon>
        <taxon>Clostridia</taxon>
        <taxon>Eubacteriales</taxon>
        <taxon>Flintibacter</taxon>
    </lineage>
</organism>
<sequence>MKATFVLTPAEARRLIAKTVIQMPEFQKAWKEAYVLLAGGTTNAFIAQELLGDKSIEPGLCTVGNSTDGMLCVTEPSSRKSFPNVFYKGQPVDKKIDEALQDYHADTVIIKGANAFDQDGHVGIITSGFNGGTVPNFIGYMTSKGLKWICPVGYEKMVPSVPAASRALGGANHIDISMGADPGLYCLSSADIVTEVEAIKMMFNCEAKVVCAGGIGGNEGAHYWAVDGDEADIKALVDYLEKEIKGEPPVKGNKGNCSNCRYPGCRYNGLQPDQLPDWMKKRGIKK</sequence>
<keyword evidence="2" id="KW-1185">Reference proteome</keyword>
<reference evidence="1" key="1">
    <citation type="submission" date="2020-08" db="EMBL/GenBank/DDBJ databases">
        <title>Genome public.</title>
        <authorList>
            <person name="Liu C."/>
            <person name="Sun Q."/>
        </authorList>
    </citation>
    <scope>NUCLEOTIDE SEQUENCE</scope>
    <source>
        <strain evidence="1">NSJ-23</strain>
    </source>
</reference>
<dbReference type="RefSeq" id="WP_147571170.1">
    <property type="nucleotide sequence ID" value="NZ_JACOPO010000026.1"/>
</dbReference>
<dbReference type="EMBL" id="JACOPO010000026">
    <property type="protein sequence ID" value="MBC5723845.1"/>
    <property type="molecule type" value="Genomic_DNA"/>
</dbReference>
<protein>
    <submittedName>
        <fullName evidence="1">Uncharacterized protein</fullName>
    </submittedName>
</protein>
<gene>
    <name evidence="1" type="ORF">H8S11_13680</name>
</gene>
<evidence type="ECO:0000313" key="2">
    <source>
        <dbReference type="Proteomes" id="UP000628736"/>
    </source>
</evidence>
<dbReference type="Proteomes" id="UP000628736">
    <property type="component" value="Unassembled WGS sequence"/>
</dbReference>
<name>A0A8J6M3Z7_9FIRM</name>
<dbReference type="AlphaFoldDB" id="A0A8J6M3Z7"/>